<accession>A0A101JSI6</accession>
<sequence>MTSQGGLVDWNEDELLADELAALAGMVGANERVMRLVAKAMRKNSHEVDMVVPLPAEEALDHVVRVLGRAGRHVESALAEDLADWSTVRVVASSGTGGLNSVVVTALVAKSGETETEVRLRAATLEGLIKQRAGERTAVHLAAVHLAAALGK</sequence>
<dbReference type="AlphaFoldDB" id="A0A101JSI6"/>
<protein>
    <submittedName>
        <fullName evidence="1">Uncharacterized protein</fullName>
    </submittedName>
</protein>
<dbReference type="Proteomes" id="UP000053923">
    <property type="component" value="Unassembled WGS sequence"/>
</dbReference>
<keyword evidence="2" id="KW-1185">Reference proteome</keyword>
<proteinExistence type="predicted"/>
<name>A0A101JSI6_9ACTN</name>
<organism evidence="1 2">
    <name type="scientific">Streptomyces regalis</name>
    <dbReference type="NCBI Taxonomy" id="68262"/>
    <lineage>
        <taxon>Bacteria</taxon>
        <taxon>Bacillati</taxon>
        <taxon>Actinomycetota</taxon>
        <taxon>Actinomycetes</taxon>
        <taxon>Kitasatosporales</taxon>
        <taxon>Streptomycetaceae</taxon>
        <taxon>Streptomyces</taxon>
    </lineage>
</organism>
<evidence type="ECO:0000313" key="2">
    <source>
        <dbReference type="Proteomes" id="UP000053923"/>
    </source>
</evidence>
<dbReference type="OrthoDB" id="4302021at2"/>
<reference evidence="2" key="1">
    <citation type="submission" date="2015-10" db="EMBL/GenBank/DDBJ databases">
        <authorList>
            <person name="Ju K.-S."/>
            <person name="Doroghazi J.R."/>
            <person name="Metcalf W.W."/>
        </authorList>
    </citation>
    <scope>NUCLEOTIDE SEQUENCE [LARGE SCALE GENOMIC DNA]</scope>
    <source>
        <strain evidence="2">NRRL 3151</strain>
    </source>
</reference>
<dbReference type="EMBL" id="LLZG01000231">
    <property type="protein sequence ID" value="KUL32179.1"/>
    <property type="molecule type" value="Genomic_DNA"/>
</dbReference>
<comment type="caution">
    <text evidence="1">The sequence shown here is derived from an EMBL/GenBank/DDBJ whole genome shotgun (WGS) entry which is preliminary data.</text>
</comment>
<gene>
    <name evidence="1" type="ORF">ADL12_23615</name>
</gene>
<evidence type="ECO:0000313" key="1">
    <source>
        <dbReference type="EMBL" id="KUL32179.1"/>
    </source>
</evidence>